<evidence type="ECO:0000256" key="1">
    <source>
        <dbReference type="ARBA" id="ARBA00004651"/>
    </source>
</evidence>
<dbReference type="AlphaFoldDB" id="A0A511DMT5"/>
<feature type="transmembrane region" description="Helical" evidence="8">
    <location>
        <begin position="28"/>
        <end position="51"/>
    </location>
</feature>
<evidence type="ECO:0000256" key="6">
    <source>
        <dbReference type="ARBA" id="ARBA00022989"/>
    </source>
</evidence>
<keyword evidence="10" id="KW-1185">Reference proteome</keyword>
<feature type="transmembrane region" description="Helical" evidence="8">
    <location>
        <begin position="179"/>
        <end position="198"/>
    </location>
</feature>
<organism evidence="9 10">
    <name type="scientific">Pseudonocardia sulfidoxydans NBRC 16205</name>
    <dbReference type="NCBI Taxonomy" id="1223511"/>
    <lineage>
        <taxon>Bacteria</taxon>
        <taxon>Bacillati</taxon>
        <taxon>Actinomycetota</taxon>
        <taxon>Actinomycetes</taxon>
        <taxon>Pseudonocardiales</taxon>
        <taxon>Pseudonocardiaceae</taxon>
        <taxon>Pseudonocardia</taxon>
    </lineage>
</organism>
<evidence type="ECO:0000256" key="3">
    <source>
        <dbReference type="ARBA" id="ARBA00022448"/>
    </source>
</evidence>
<keyword evidence="3" id="KW-0813">Transport</keyword>
<dbReference type="Pfam" id="PF03591">
    <property type="entry name" value="AzlC"/>
    <property type="match status" value="1"/>
</dbReference>
<comment type="subcellular location">
    <subcellularLocation>
        <location evidence="1">Cell membrane</location>
        <topology evidence="1">Multi-pass membrane protein</topology>
    </subcellularLocation>
</comment>
<dbReference type="GO" id="GO:0005886">
    <property type="term" value="C:plasma membrane"/>
    <property type="evidence" value="ECO:0007669"/>
    <property type="project" value="UniProtKB-SubCell"/>
</dbReference>
<name>A0A511DMT5_9PSEU</name>
<comment type="similarity">
    <text evidence="2">Belongs to the AzlC family.</text>
</comment>
<dbReference type="PANTHER" id="PTHR34979:SF1">
    <property type="entry name" value="INNER MEMBRANE PROTEIN YGAZ"/>
    <property type="match status" value="1"/>
</dbReference>
<keyword evidence="6 8" id="KW-1133">Transmembrane helix</keyword>
<evidence type="ECO:0000256" key="2">
    <source>
        <dbReference type="ARBA" id="ARBA00010735"/>
    </source>
</evidence>
<feature type="transmembrane region" description="Helical" evidence="8">
    <location>
        <begin position="147"/>
        <end position="172"/>
    </location>
</feature>
<proteinExistence type="inferred from homology"/>
<evidence type="ECO:0000256" key="8">
    <source>
        <dbReference type="SAM" id="Phobius"/>
    </source>
</evidence>
<feature type="transmembrane region" description="Helical" evidence="8">
    <location>
        <begin position="71"/>
        <end position="93"/>
    </location>
</feature>
<accession>A0A511DMT5</accession>
<reference evidence="9 10" key="1">
    <citation type="submission" date="2019-07" db="EMBL/GenBank/DDBJ databases">
        <title>Whole genome shotgun sequence of Pseudonocardia sulfidoxydans NBRC 16205.</title>
        <authorList>
            <person name="Hosoyama A."/>
            <person name="Uohara A."/>
            <person name="Ohji S."/>
            <person name="Ichikawa N."/>
        </authorList>
    </citation>
    <scope>NUCLEOTIDE SEQUENCE [LARGE SCALE GENOMIC DNA]</scope>
    <source>
        <strain evidence="9 10">NBRC 16205</strain>
    </source>
</reference>
<dbReference type="OrthoDB" id="3579489at2"/>
<gene>
    <name evidence="9" type="ORF">PSU4_40580</name>
</gene>
<keyword evidence="4" id="KW-1003">Cell membrane</keyword>
<protein>
    <recommendedName>
        <fullName evidence="11">Branched-chain amino acid ABC transporter permease</fullName>
    </recommendedName>
</protein>
<dbReference type="PANTHER" id="PTHR34979">
    <property type="entry name" value="INNER MEMBRANE PROTEIN YGAZ"/>
    <property type="match status" value="1"/>
</dbReference>
<comment type="caution">
    <text evidence="9">The sequence shown here is derived from an EMBL/GenBank/DDBJ whole genome shotgun (WGS) entry which is preliminary data.</text>
</comment>
<keyword evidence="7 8" id="KW-0472">Membrane</keyword>
<feature type="transmembrane region" description="Helical" evidence="8">
    <location>
        <begin position="218"/>
        <end position="239"/>
    </location>
</feature>
<sequence>MSTATGSPRAVPAQAPLRPVVLRAAADAVPVIAAYVPFGLTLGATLAASGISPLVAWSSSPLLFGGAAQLLAVQLLGAGANVAVVVLGALVVNSRMLLYSASLAQHADGWSRRARWAGAYLLADPVYALALGRFTRPDGGGDARTRLAYYLGVGSTLWTAWMGVTAAGALLAGVLPDGLRLDVAAPLTFLLLVLPMLTSRPAWAAAATGGAVAVAASGLPLGLGLLVGSAAGIAAGALVGRRHG</sequence>
<dbReference type="InterPro" id="IPR011606">
    <property type="entry name" value="Brnchd-chn_aa_trnsp_permease"/>
</dbReference>
<evidence type="ECO:0000256" key="7">
    <source>
        <dbReference type="ARBA" id="ARBA00023136"/>
    </source>
</evidence>
<dbReference type="Proteomes" id="UP000321685">
    <property type="component" value="Unassembled WGS sequence"/>
</dbReference>
<evidence type="ECO:0000256" key="4">
    <source>
        <dbReference type="ARBA" id="ARBA00022475"/>
    </source>
</evidence>
<dbReference type="RefSeq" id="WP_147110665.1">
    <property type="nucleotide sequence ID" value="NZ_BJVJ01000045.1"/>
</dbReference>
<dbReference type="EMBL" id="BJVJ01000045">
    <property type="protein sequence ID" value="GEL25104.1"/>
    <property type="molecule type" value="Genomic_DNA"/>
</dbReference>
<evidence type="ECO:0000313" key="10">
    <source>
        <dbReference type="Proteomes" id="UP000321685"/>
    </source>
</evidence>
<evidence type="ECO:0000313" key="9">
    <source>
        <dbReference type="EMBL" id="GEL25104.1"/>
    </source>
</evidence>
<evidence type="ECO:0008006" key="11">
    <source>
        <dbReference type="Google" id="ProtNLM"/>
    </source>
</evidence>
<dbReference type="GO" id="GO:1903785">
    <property type="term" value="P:L-valine transmembrane transport"/>
    <property type="evidence" value="ECO:0007669"/>
    <property type="project" value="TreeGrafter"/>
</dbReference>
<evidence type="ECO:0000256" key="5">
    <source>
        <dbReference type="ARBA" id="ARBA00022692"/>
    </source>
</evidence>
<keyword evidence="5 8" id="KW-0812">Transmembrane</keyword>